<proteinExistence type="inferred from homology"/>
<dbReference type="InterPro" id="IPR039357">
    <property type="entry name" value="SRD5A/TECR"/>
</dbReference>
<keyword evidence="4 6" id="KW-1133">Transmembrane helix</keyword>
<name>A0A6A7CAK8_9PEZI</name>
<evidence type="ECO:0000259" key="7">
    <source>
        <dbReference type="Pfam" id="PF02544"/>
    </source>
</evidence>
<accession>A0A6A7CAK8</accession>
<evidence type="ECO:0000256" key="6">
    <source>
        <dbReference type="SAM" id="Phobius"/>
    </source>
</evidence>
<reference evidence="8" key="1">
    <citation type="journal article" date="2020" name="Stud. Mycol.">
        <title>101 Dothideomycetes genomes: a test case for predicting lifestyles and emergence of pathogens.</title>
        <authorList>
            <person name="Haridas S."/>
            <person name="Albert R."/>
            <person name="Binder M."/>
            <person name="Bloem J."/>
            <person name="Labutti K."/>
            <person name="Salamov A."/>
            <person name="Andreopoulos B."/>
            <person name="Baker S."/>
            <person name="Barry K."/>
            <person name="Bills G."/>
            <person name="Bluhm B."/>
            <person name="Cannon C."/>
            <person name="Castanera R."/>
            <person name="Culley D."/>
            <person name="Daum C."/>
            <person name="Ezra D."/>
            <person name="Gonzalez J."/>
            <person name="Henrissat B."/>
            <person name="Kuo A."/>
            <person name="Liang C."/>
            <person name="Lipzen A."/>
            <person name="Lutzoni F."/>
            <person name="Magnuson J."/>
            <person name="Mondo S."/>
            <person name="Nolan M."/>
            <person name="Ohm R."/>
            <person name="Pangilinan J."/>
            <person name="Park H.-J."/>
            <person name="Ramirez L."/>
            <person name="Alfaro M."/>
            <person name="Sun H."/>
            <person name="Tritt A."/>
            <person name="Yoshinaga Y."/>
            <person name="Zwiers L.-H."/>
            <person name="Turgeon B."/>
            <person name="Goodwin S."/>
            <person name="Spatafora J."/>
            <person name="Crous P."/>
            <person name="Grigoriev I."/>
        </authorList>
    </citation>
    <scope>NUCLEOTIDE SEQUENCE</scope>
    <source>
        <strain evidence="8">CBS 480.64</strain>
    </source>
</reference>
<keyword evidence="5 6" id="KW-0472">Membrane</keyword>
<dbReference type="PANTHER" id="PTHR10556">
    <property type="entry name" value="3-OXO-5-ALPHA-STEROID 4-DEHYDROGENASE"/>
    <property type="match status" value="1"/>
</dbReference>
<evidence type="ECO:0000313" key="8">
    <source>
        <dbReference type="EMBL" id="KAF2864119.1"/>
    </source>
</evidence>
<evidence type="ECO:0000256" key="4">
    <source>
        <dbReference type="ARBA" id="ARBA00022989"/>
    </source>
</evidence>
<gene>
    <name evidence="8" type="ORF">K470DRAFT_209176</name>
</gene>
<comment type="similarity">
    <text evidence="2">Belongs to the steroid 5-alpha reductase family.</text>
</comment>
<evidence type="ECO:0000256" key="3">
    <source>
        <dbReference type="ARBA" id="ARBA00022692"/>
    </source>
</evidence>
<feature type="transmembrane region" description="Helical" evidence="6">
    <location>
        <begin position="118"/>
        <end position="140"/>
    </location>
</feature>
<evidence type="ECO:0000256" key="1">
    <source>
        <dbReference type="ARBA" id="ARBA00004141"/>
    </source>
</evidence>
<dbReference type="PIRSF" id="PIRSF015596">
    <property type="entry name" value="5_alpha-SR2"/>
    <property type="match status" value="1"/>
</dbReference>
<feature type="transmembrane region" description="Helical" evidence="6">
    <location>
        <begin position="18"/>
        <end position="36"/>
    </location>
</feature>
<dbReference type="EMBL" id="MU005958">
    <property type="protein sequence ID" value="KAF2864119.1"/>
    <property type="molecule type" value="Genomic_DNA"/>
</dbReference>
<dbReference type="PANTHER" id="PTHR10556:SF43">
    <property type="entry name" value="STEROID 5-ALPHA-REDUCTASE DET2"/>
    <property type="match status" value="1"/>
</dbReference>
<dbReference type="GO" id="GO:0016020">
    <property type="term" value="C:membrane"/>
    <property type="evidence" value="ECO:0007669"/>
    <property type="project" value="UniProtKB-SubCell"/>
</dbReference>
<dbReference type="AlphaFoldDB" id="A0A6A7CAK8"/>
<comment type="subcellular location">
    <subcellularLocation>
        <location evidence="1">Membrane</location>
        <topology evidence="1">Multi-pass membrane protein</topology>
    </subcellularLocation>
</comment>
<feature type="transmembrane region" description="Helical" evidence="6">
    <location>
        <begin position="56"/>
        <end position="76"/>
    </location>
</feature>
<dbReference type="Proteomes" id="UP000799421">
    <property type="component" value="Unassembled WGS sequence"/>
</dbReference>
<keyword evidence="9" id="KW-1185">Reference proteome</keyword>
<organism evidence="8 9">
    <name type="scientific">Piedraia hortae CBS 480.64</name>
    <dbReference type="NCBI Taxonomy" id="1314780"/>
    <lineage>
        <taxon>Eukaryota</taxon>
        <taxon>Fungi</taxon>
        <taxon>Dikarya</taxon>
        <taxon>Ascomycota</taxon>
        <taxon>Pezizomycotina</taxon>
        <taxon>Dothideomycetes</taxon>
        <taxon>Dothideomycetidae</taxon>
        <taxon>Capnodiales</taxon>
        <taxon>Piedraiaceae</taxon>
        <taxon>Piedraia</taxon>
    </lineage>
</organism>
<evidence type="ECO:0000313" key="9">
    <source>
        <dbReference type="Proteomes" id="UP000799421"/>
    </source>
</evidence>
<evidence type="ECO:0000256" key="2">
    <source>
        <dbReference type="ARBA" id="ARBA00007742"/>
    </source>
</evidence>
<sequence length="278" mass="31881">MTPILSNWFPPSRDTWQLLAYAWQFFPIMTVSQWIISWYPQGKTSVESHLNLPGRYAWCVMEMPGFLTVLYCMLALPPKLGFDSLPTPNWALASCYTIHYIYRAIISPLVLNPSMSPIHTFVFLSAFTWQMINGLCLGGWLGGYGPTTAQDWAARGTSLHLGLAVWACGFLGNVYHDQILRDIRVVARRQASDQNIDKHYEIPTRGWFRYILYPHYLCEWIEWAGFWLAGGSNCVPARSFVLNEISTMLPRALQGRRWYIARFGREVGHRKAVLPGIL</sequence>
<feature type="domain" description="3-oxo-5-alpha-steroid 4-dehydrogenase C-terminal" evidence="7">
    <location>
        <begin position="121"/>
        <end position="278"/>
    </location>
</feature>
<feature type="transmembrane region" description="Helical" evidence="6">
    <location>
        <begin position="152"/>
        <end position="175"/>
    </location>
</feature>
<dbReference type="PROSITE" id="PS50244">
    <property type="entry name" value="S5A_REDUCTASE"/>
    <property type="match status" value="1"/>
</dbReference>
<keyword evidence="3 6" id="KW-0812">Transmembrane</keyword>
<evidence type="ECO:0000256" key="5">
    <source>
        <dbReference type="ARBA" id="ARBA00023136"/>
    </source>
</evidence>
<dbReference type="GO" id="GO:0003865">
    <property type="term" value="F:3-oxo-5-alpha-steroid 4-dehydrogenase activity"/>
    <property type="evidence" value="ECO:0007669"/>
    <property type="project" value="InterPro"/>
</dbReference>
<dbReference type="GO" id="GO:0008202">
    <property type="term" value="P:steroid metabolic process"/>
    <property type="evidence" value="ECO:0007669"/>
    <property type="project" value="InterPro"/>
</dbReference>
<dbReference type="Pfam" id="PF02544">
    <property type="entry name" value="Steroid_dh"/>
    <property type="match status" value="1"/>
</dbReference>
<feature type="transmembrane region" description="Helical" evidence="6">
    <location>
        <begin position="88"/>
        <end position="106"/>
    </location>
</feature>
<protein>
    <submittedName>
        <fullName evidence="8">3-oxo-5-alpha-steroid 4-dehydrogenase-like protein</fullName>
    </submittedName>
</protein>
<dbReference type="OrthoDB" id="5788137at2759"/>
<dbReference type="InterPro" id="IPR001104">
    <property type="entry name" value="3-oxo-5_a-steroid_4-DH_C"/>
</dbReference>
<dbReference type="InterPro" id="IPR016636">
    <property type="entry name" value="3-oxo-5-alpha-steroid_4-DH"/>
</dbReference>